<evidence type="ECO:0000313" key="2">
    <source>
        <dbReference type="EMBL" id="KAF4308202.1"/>
    </source>
</evidence>
<comment type="caution">
    <text evidence="2">The sequence shown here is derived from an EMBL/GenBank/DDBJ whole genome shotgun (WGS) entry which is preliminary data.</text>
</comment>
<reference evidence="2" key="1">
    <citation type="submission" date="2020-04" db="EMBL/GenBank/DDBJ databases">
        <title>Genome Assembly and Annotation of Botryosphaeria dothidea sdau 11-99, a Latent Pathogen of Apple Fruit Ring Rot in China.</title>
        <authorList>
            <person name="Yu C."/>
            <person name="Diao Y."/>
            <person name="Lu Q."/>
            <person name="Zhao J."/>
            <person name="Cui S."/>
            <person name="Peng C."/>
            <person name="He B."/>
            <person name="Liu H."/>
        </authorList>
    </citation>
    <scope>NUCLEOTIDE SEQUENCE [LARGE SCALE GENOMIC DNA]</scope>
    <source>
        <strain evidence="2">Sdau11-99</strain>
    </source>
</reference>
<evidence type="ECO:0000313" key="3">
    <source>
        <dbReference type="Proteomes" id="UP000572817"/>
    </source>
</evidence>
<name>A0A8H4NAD5_9PEZI</name>
<protein>
    <submittedName>
        <fullName evidence="2">Uncharacterized protein</fullName>
    </submittedName>
</protein>
<dbReference type="PANTHER" id="PTHR35395:SF1">
    <property type="entry name" value="DUF6536 DOMAIN-CONTAINING PROTEIN"/>
    <property type="match status" value="1"/>
</dbReference>
<evidence type="ECO:0000256" key="1">
    <source>
        <dbReference type="SAM" id="Phobius"/>
    </source>
</evidence>
<accession>A0A8H4NAD5</accession>
<keyword evidence="1" id="KW-0812">Transmembrane</keyword>
<organism evidence="2 3">
    <name type="scientific">Botryosphaeria dothidea</name>
    <dbReference type="NCBI Taxonomy" id="55169"/>
    <lineage>
        <taxon>Eukaryota</taxon>
        <taxon>Fungi</taxon>
        <taxon>Dikarya</taxon>
        <taxon>Ascomycota</taxon>
        <taxon>Pezizomycotina</taxon>
        <taxon>Dothideomycetes</taxon>
        <taxon>Dothideomycetes incertae sedis</taxon>
        <taxon>Botryosphaeriales</taxon>
        <taxon>Botryosphaeriaceae</taxon>
        <taxon>Botryosphaeria</taxon>
    </lineage>
</organism>
<proteinExistence type="predicted"/>
<gene>
    <name evidence="2" type="ORF">GTA08_BOTSDO03421</name>
</gene>
<keyword evidence="1" id="KW-0472">Membrane</keyword>
<dbReference type="EMBL" id="WWBZ02000022">
    <property type="protein sequence ID" value="KAF4308202.1"/>
    <property type="molecule type" value="Genomic_DNA"/>
</dbReference>
<keyword evidence="3" id="KW-1185">Reference proteome</keyword>
<feature type="transmembrane region" description="Helical" evidence="1">
    <location>
        <begin position="92"/>
        <end position="117"/>
    </location>
</feature>
<feature type="transmembrane region" description="Helical" evidence="1">
    <location>
        <begin position="201"/>
        <end position="225"/>
    </location>
</feature>
<feature type="transmembrane region" description="Helical" evidence="1">
    <location>
        <begin position="162"/>
        <end position="181"/>
    </location>
</feature>
<sequence length="299" mass="32711">MTGDEDGHCQKCAKFNKVSHVSTRPSPSRSTKQKNPFLSHLGQKALTQMMGLCFWTSIAVGYAAMMIFIYVTDGDDSKELGKTGFTPLTGDSLGFELLVMCLSNFPQLFFSVLYLLLIYNITLINMEYEWGKMETTGGRLRCSLVVGNQFDQSYYFNLPKKVLIPIIEFSIFTHWIISLAVQTTEEHIAGKSSSKVYNIIGINPAACLGCAGLMTLITAICWIAFSYRREGYIPSMFGLVRVLCAAAGELHEIPEDGHVKWGDLGKGPLYQLAGLSGGLVGEIVPNELYAGGGASPEDG</sequence>
<dbReference type="PANTHER" id="PTHR35395">
    <property type="entry name" value="DUF6536 DOMAIN-CONTAINING PROTEIN"/>
    <property type="match status" value="1"/>
</dbReference>
<dbReference type="Proteomes" id="UP000572817">
    <property type="component" value="Unassembled WGS sequence"/>
</dbReference>
<keyword evidence="1" id="KW-1133">Transmembrane helix</keyword>
<dbReference type="AlphaFoldDB" id="A0A8H4NAD5"/>
<feature type="transmembrane region" description="Helical" evidence="1">
    <location>
        <begin position="52"/>
        <end position="72"/>
    </location>
</feature>
<dbReference type="OrthoDB" id="5429634at2759"/>